<dbReference type="PANTHER" id="PTHR46704">
    <property type="entry name" value="CXC DOMAIN-CONTAINING PROTEIN-RELATED"/>
    <property type="match status" value="1"/>
</dbReference>
<dbReference type="AlphaFoldDB" id="A0A7D9IKV5"/>
<proteinExistence type="predicted"/>
<comment type="caution">
    <text evidence="1">The sequence shown here is derived from an EMBL/GenBank/DDBJ whole genome shotgun (WGS) entry which is preliminary data.</text>
</comment>
<accession>A0A7D9IKV5</accession>
<gene>
    <name evidence="1" type="ORF">PACLA_8A024183</name>
</gene>
<evidence type="ECO:0000313" key="1">
    <source>
        <dbReference type="EMBL" id="CAB4011079.1"/>
    </source>
</evidence>
<reference evidence="1" key="1">
    <citation type="submission" date="2020-04" db="EMBL/GenBank/DDBJ databases">
        <authorList>
            <person name="Alioto T."/>
            <person name="Alioto T."/>
            <person name="Gomez Garrido J."/>
        </authorList>
    </citation>
    <scope>NUCLEOTIDE SEQUENCE</scope>
    <source>
        <strain evidence="1">A484AB</strain>
    </source>
</reference>
<name>A0A7D9IKV5_PARCT</name>
<protein>
    <submittedName>
        <fullName evidence="1">Uncharacterized protein</fullName>
    </submittedName>
</protein>
<dbReference type="PANTHER" id="PTHR46704:SF9">
    <property type="entry name" value="BHLH DOMAIN-CONTAINING PROTEIN"/>
    <property type="match status" value="1"/>
</dbReference>
<organism evidence="1 2">
    <name type="scientific">Paramuricea clavata</name>
    <name type="common">Red gorgonian</name>
    <name type="synonym">Violescent sea-whip</name>
    <dbReference type="NCBI Taxonomy" id="317549"/>
    <lineage>
        <taxon>Eukaryota</taxon>
        <taxon>Metazoa</taxon>
        <taxon>Cnidaria</taxon>
        <taxon>Anthozoa</taxon>
        <taxon>Octocorallia</taxon>
        <taxon>Malacalcyonacea</taxon>
        <taxon>Plexauridae</taxon>
        <taxon>Paramuricea</taxon>
    </lineage>
</organism>
<keyword evidence="2" id="KW-1185">Reference proteome</keyword>
<dbReference type="EMBL" id="CACRXK020007019">
    <property type="protein sequence ID" value="CAB4011079.1"/>
    <property type="molecule type" value="Genomic_DNA"/>
</dbReference>
<sequence length="246" mass="27374">MAGIEKPTRARKDTDISRMKAGEEQVKEVIKVINEMINPFENDPQEEGLVSLSSGVAAPDDVVSDLSSAFDKGKKHLRYWLFVIGQKRSIDVQQMLSFCLGPYPLSLATVTGNICKTTKARLLQSFQSEFPDCIVDNFPDASCVLIDAMAVLQSTVLVPETYGELAEAILAGVLAVARKFKASRVDFVSDRYPAQSIKNAEREKRATQGECSVRIYAKDQKVFKPWKKFLTNGKNKENLVSFLQDT</sequence>
<dbReference type="OrthoDB" id="8060926at2759"/>
<dbReference type="Proteomes" id="UP001152795">
    <property type="component" value="Unassembled WGS sequence"/>
</dbReference>
<evidence type="ECO:0000313" key="2">
    <source>
        <dbReference type="Proteomes" id="UP001152795"/>
    </source>
</evidence>